<dbReference type="GeneID" id="51866740"/>
<dbReference type="GO" id="GO:0020037">
    <property type="term" value="F:heme binding"/>
    <property type="evidence" value="ECO:0007669"/>
    <property type="project" value="InterPro"/>
</dbReference>
<dbReference type="InterPro" id="IPR036396">
    <property type="entry name" value="Cyt_P450_sf"/>
</dbReference>
<dbReference type="eggNOG" id="COG2124">
    <property type="taxonomic scope" value="Bacteria"/>
</dbReference>
<dbReference type="Pfam" id="PF00067">
    <property type="entry name" value="p450"/>
    <property type="match status" value="1"/>
</dbReference>
<keyword evidence="2 7" id="KW-0349">Heme</keyword>
<evidence type="ECO:0000256" key="1">
    <source>
        <dbReference type="ARBA" id="ARBA00010617"/>
    </source>
</evidence>
<evidence type="ECO:0000313" key="9">
    <source>
        <dbReference type="Proteomes" id="UP000006854"/>
    </source>
</evidence>
<keyword evidence="9" id="KW-1185">Reference proteome</keyword>
<dbReference type="EMBL" id="FR845719">
    <property type="protein sequence ID" value="CCA59495.1"/>
    <property type="molecule type" value="Genomic_DNA"/>
</dbReference>
<dbReference type="PROSITE" id="PS00086">
    <property type="entry name" value="CYTOCHROME_P450"/>
    <property type="match status" value="1"/>
</dbReference>
<dbReference type="SMR" id="F2RDK3"/>
<dbReference type="GO" id="GO:0005506">
    <property type="term" value="F:iron ion binding"/>
    <property type="evidence" value="ECO:0007669"/>
    <property type="project" value="InterPro"/>
</dbReference>
<protein>
    <submittedName>
        <fullName evidence="8">Putative cytochrome P450 hydroxylase</fullName>
    </submittedName>
</protein>
<dbReference type="HOGENOM" id="CLU_033716_0_2_11"/>
<proteinExistence type="inferred from homology"/>
<keyword evidence="3 7" id="KW-0479">Metal-binding</keyword>
<evidence type="ECO:0000256" key="7">
    <source>
        <dbReference type="RuleBase" id="RU000461"/>
    </source>
</evidence>
<evidence type="ECO:0000313" key="8">
    <source>
        <dbReference type="EMBL" id="CCA59495.1"/>
    </source>
</evidence>
<dbReference type="RefSeq" id="WP_015037390.1">
    <property type="nucleotide sequence ID" value="NC_018750.1"/>
</dbReference>
<dbReference type="Gene3D" id="1.10.630.10">
    <property type="entry name" value="Cytochrome P450"/>
    <property type="match status" value="1"/>
</dbReference>
<evidence type="ECO:0000256" key="2">
    <source>
        <dbReference type="ARBA" id="ARBA00022617"/>
    </source>
</evidence>
<dbReference type="AlphaFoldDB" id="F2RDK3"/>
<gene>
    <name evidence="8" type="ordered locus">SVEN_6209</name>
</gene>
<dbReference type="KEGG" id="sve:SVEN_6209"/>
<dbReference type="PRINTS" id="PR00359">
    <property type="entry name" value="BP450"/>
</dbReference>
<evidence type="ECO:0000256" key="3">
    <source>
        <dbReference type="ARBA" id="ARBA00022723"/>
    </source>
</evidence>
<dbReference type="InterPro" id="IPR001128">
    <property type="entry name" value="Cyt_P450"/>
</dbReference>
<dbReference type="STRING" id="953739.SVEN_6209"/>
<dbReference type="PATRIC" id="fig|953739.5.peg.1415"/>
<dbReference type="PANTHER" id="PTHR46696">
    <property type="entry name" value="P450, PUTATIVE (EUROFUNG)-RELATED"/>
    <property type="match status" value="1"/>
</dbReference>
<dbReference type="CDD" id="cd20625">
    <property type="entry name" value="CYP164-like"/>
    <property type="match status" value="1"/>
</dbReference>
<reference evidence="8 9" key="1">
    <citation type="journal article" date="2011" name="BMC Genomics">
        <title>Genome-wide analysis of the role of GlnR in Streptomyces venezuelae provides new insights into global nitrogen regulation in actinomycetes.</title>
        <authorList>
            <person name="Pullan S.T."/>
            <person name="Bibb M.J."/>
            <person name="Merrick M."/>
        </authorList>
    </citation>
    <scope>NUCLEOTIDE SEQUENCE [LARGE SCALE GENOMIC DNA]</scope>
    <source>
        <strain evidence="8">ATCC 10712</strain>
    </source>
</reference>
<name>F2RDK3_STRVP</name>
<dbReference type="FunFam" id="1.10.630.10:FF:000018">
    <property type="entry name" value="Cytochrome P450 monooxygenase"/>
    <property type="match status" value="1"/>
</dbReference>
<dbReference type="SUPFAM" id="SSF48264">
    <property type="entry name" value="Cytochrome P450"/>
    <property type="match status" value="1"/>
</dbReference>
<keyword evidence="4 7" id="KW-0560">Oxidoreductase</keyword>
<dbReference type="InterPro" id="IPR017972">
    <property type="entry name" value="Cyt_P450_CS"/>
</dbReference>
<sequence length="404" mass="46000">MEITPEFLRDPYPVYQRMRETGRMHLSSANTGRTWFLPHHADIRTALRDERFSASRKAGGFVNQFPAEVRPEFARFNEAISRWIVLHDQPEHRQLRQLMQQGFTRRLITTMEPKIQRVCDDLIDAFVKRGSTEFMTEYAHPFPAKVIAEMLGVNPEDYPAFVVWSEDLLNFAGSLRPTLEMFRAAQDGLLAMMDYFARLLPERRENPGDDLVSLLLSAESEGEWMTAEQVLANCTQIIVAGHETTRNLVANGVELLLRYPEQRALLESRPELMPSAVREIMRFESPLQFIRRVAREDFEFGGAEVREGDGLVLMLGSANRDPEAFDDPDTFDLTRNPTGHLAFGWGPHVCVGAALAELEGQVSFRTLLDRLPGLELRTHEPERIPNPMLRGFASLDLGFRESAG</sequence>
<dbReference type="Proteomes" id="UP000006854">
    <property type="component" value="Chromosome"/>
</dbReference>
<organism evidence="8 9">
    <name type="scientific">Streptomyces venezuelae (strain ATCC 10712 / CBS 650.69 / DSM 40230 / JCM 4526 / NBRC 13096 / PD 04745)</name>
    <dbReference type="NCBI Taxonomy" id="953739"/>
    <lineage>
        <taxon>Bacteria</taxon>
        <taxon>Bacillati</taxon>
        <taxon>Actinomycetota</taxon>
        <taxon>Actinomycetes</taxon>
        <taxon>Kitasatosporales</taxon>
        <taxon>Streptomycetaceae</taxon>
        <taxon>Streptomyces</taxon>
    </lineage>
</organism>
<dbReference type="PANTHER" id="PTHR46696:SF1">
    <property type="entry name" value="CYTOCHROME P450 YJIB-RELATED"/>
    <property type="match status" value="1"/>
</dbReference>
<dbReference type="GO" id="GO:0004497">
    <property type="term" value="F:monooxygenase activity"/>
    <property type="evidence" value="ECO:0007669"/>
    <property type="project" value="UniProtKB-KW"/>
</dbReference>
<keyword evidence="6 7" id="KW-0503">Monooxygenase</keyword>
<dbReference type="PRINTS" id="PR00385">
    <property type="entry name" value="P450"/>
</dbReference>
<evidence type="ECO:0000256" key="5">
    <source>
        <dbReference type="ARBA" id="ARBA00023004"/>
    </source>
</evidence>
<evidence type="ECO:0000256" key="6">
    <source>
        <dbReference type="ARBA" id="ARBA00023033"/>
    </source>
</evidence>
<accession>F2RDK3</accession>
<dbReference type="InterPro" id="IPR002397">
    <property type="entry name" value="Cyt_P450_B"/>
</dbReference>
<dbReference type="OrthoDB" id="502624at2"/>
<comment type="similarity">
    <text evidence="1 7">Belongs to the cytochrome P450 family.</text>
</comment>
<keyword evidence="5 7" id="KW-0408">Iron</keyword>
<evidence type="ECO:0000256" key="4">
    <source>
        <dbReference type="ARBA" id="ARBA00023002"/>
    </source>
</evidence>
<dbReference type="GO" id="GO:0016705">
    <property type="term" value="F:oxidoreductase activity, acting on paired donors, with incorporation or reduction of molecular oxygen"/>
    <property type="evidence" value="ECO:0007669"/>
    <property type="project" value="InterPro"/>
</dbReference>